<dbReference type="GO" id="GO:0003714">
    <property type="term" value="F:transcription corepressor activity"/>
    <property type="evidence" value="ECO:0007669"/>
    <property type="project" value="TreeGrafter"/>
</dbReference>
<dbReference type="EMBL" id="JAATIP010000182">
    <property type="protein sequence ID" value="KAF4362577.1"/>
    <property type="molecule type" value="Genomic_DNA"/>
</dbReference>
<evidence type="ECO:0000256" key="1">
    <source>
        <dbReference type="ARBA" id="ARBA00004123"/>
    </source>
</evidence>
<dbReference type="Pfam" id="PF24662">
    <property type="entry name" value="DUF7650"/>
    <property type="match status" value="1"/>
</dbReference>
<evidence type="ECO:0000256" key="4">
    <source>
        <dbReference type="ARBA" id="ARBA00023242"/>
    </source>
</evidence>
<evidence type="ECO:0000313" key="9">
    <source>
        <dbReference type="Proteomes" id="UP000525078"/>
    </source>
</evidence>
<gene>
    <name evidence="8" type="ORF">F8388_011404</name>
</gene>
<evidence type="ECO:0000256" key="3">
    <source>
        <dbReference type="ARBA" id="ARBA00023163"/>
    </source>
</evidence>
<dbReference type="InterPro" id="IPR057712">
    <property type="entry name" value="DUF7952"/>
</dbReference>
<organism evidence="8 9">
    <name type="scientific">Cannabis sativa</name>
    <name type="common">Hemp</name>
    <name type="synonym">Marijuana</name>
    <dbReference type="NCBI Taxonomy" id="3483"/>
    <lineage>
        <taxon>Eukaryota</taxon>
        <taxon>Viridiplantae</taxon>
        <taxon>Streptophyta</taxon>
        <taxon>Embryophyta</taxon>
        <taxon>Tracheophyta</taxon>
        <taxon>Spermatophyta</taxon>
        <taxon>Magnoliopsida</taxon>
        <taxon>eudicotyledons</taxon>
        <taxon>Gunneridae</taxon>
        <taxon>Pentapetalae</taxon>
        <taxon>rosids</taxon>
        <taxon>fabids</taxon>
        <taxon>Rosales</taxon>
        <taxon>Cannabaceae</taxon>
        <taxon>Cannabis</taxon>
    </lineage>
</organism>
<evidence type="ECO:0000259" key="7">
    <source>
        <dbReference type="Pfam" id="PF25826"/>
    </source>
</evidence>
<reference evidence="8 9" key="1">
    <citation type="journal article" date="2020" name="bioRxiv">
        <title>Sequence and annotation of 42 cannabis genomes reveals extensive copy number variation in cannabinoid synthesis and pathogen resistance genes.</title>
        <authorList>
            <person name="Mckernan K.J."/>
            <person name="Helbert Y."/>
            <person name="Kane L.T."/>
            <person name="Ebling H."/>
            <person name="Zhang L."/>
            <person name="Liu B."/>
            <person name="Eaton Z."/>
            <person name="Mclaughlin S."/>
            <person name="Kingan S."/>
            <person name="Baybayan P."/>
            <person name="Concepcion G."/>
            <person name="Jordan M."/>
            <person name="Riva A."/>
            <person name="Barbazuk W."/>
            <person name="Harkins T."/>
        </authorList>
    </citation>
    <scope>NUCLEOTIDE SEQUENCE [LARGE SCALE GENOMIC DNA]</scope>
    <source>
        <strain evidence="9">cv. Jamaican Lion 4</strain>
        <tissue evidence="8">Leaf</tissue>
    </source>
</reference>
<evidence type="ECO:0008006" key="10">
    <source>
        <dbReference type="Google" id="ProtNLM"/>
    </source>
</evidence>
<dbReference type="PANTHER" id="PTHR13859">
    <property type="entry name" value="ATROPHIN-RELATED"/>
    <property type="match status" value="1"/>
</dbReference>
<evidence type="ECO:0000313" key="8">
    <source>
        <dbReference type="EMBL" id="KAF4362577.1"/>
    </source>
</evidence>
<dbReference type="Proteomes" id="UP000525078">
    <property type="component" value="Unassembled WGS sequence"/>
</dbReference>
<feature type="region of interest" description="Disordered" evidence="5">
    <location>
        <begin position="687"/>
        <end position="706"/>
    </location>
</feature>
<keyword evidence="2" id="KW-0805">Transcription regulation</keyword>
<keyword evidence="3" id="KW-0804">Transcription</keyword>
<proteinExistence type="predicted"/>
<protein>
    <recommendedName>
        <fullName evidence="10">SANT domain-containing protein</fullName>
    </recommendedName>
</protein>
<evidence type="ECO:0000256" key="2">
    <source>
        <dbReference type="ARBA" id="ARBA00023015"/>
    </source>
</evidence>
<dbReference type="AlphaFoldDB" id="A0A7J6EVW6"/>
<dbReference type="Pfam" id="PF25826">
    <property type="entry name" value="DUF7952"/>
    <property type="match status" value="1"/>
</dbReference>
<comment type="caution">
    <text evidence="8">The sequence shown here is derived from an EMBL/GenBank/DDBJ whole genome shotgun (WGS) entry which is preliminary data.</text>
</comment>
<dbReference type="PANTHER" id="PTHR13859:SF34">
    <property type="entry name" value="SANT DOMAIN-CONTAINING PROTEIN"/>
    <property type="match status" value="1"/>
</dbReference>
<accession>A0A7J6EVW6</accession>
<feature type="compositionally biased region" description="Low complexity" evidence="5">
    <location>
        <begin position="687"/>
        <end position="700"/>
    </location>
</feature>
<dbReference type="SUPFAM" id="SSF46689">
    <property type="entry name" value="Homeodomain-like"/>
    <property type="match status" value="1"/>
</dbReference>
<comment type="subcellular location">
    <subcellularLocation>
        <location evidence="1">Nucleus</location>
    </subcellularLocation>
</comment>
<name>A0A7J6EVW6_CANSA</name>
<evidence type="ECO:0000256" key="5">
    <source>
        <dbReference type="SAM" id="MobiDB-lite"/>
    </source>
</evidence>
<feature type="domain" description="DUF7952" evidence="7">
    <location>
        <begin position="181"/>
        <end position="319"/>
    </location>
</feature>
<evidence type="ECO:0000259" key="6">
    <source>
        <dbReference type="Pfam" id="PF24662"/>
    </source>
</evidence>
<dbReference type="InterPro" id="IPR009057">
    <property type="entry name" value="Homeodomain-like_sf"/>
</dbReference>
<keyword evidence="4" id="KW-0539">Nucleus</keyword>
<dbReference type="GO" id="GO:0005634">
    <property type="term" value="C:nucleus"/>
    <property type="evidence" value="ECO:0007669"/>
    <property type="project" value="UniProtKB-SubCell"/>
</dbReference>
<dbReference type="InterPro" id="IPR056067">
    <property type="entry name" value="DUF7650"/>
</dbReference>
<feature type="domain" description="DUF7650" evidence="6">
    <location>
        <begin position="358"/>
        <end position="445"/>
    </location>
</feature>
<sequence>MDSGEVIEHMNTSKDVSVVNSVNAEVCGIYDIFGDSEIHPRVGDQYQVVIPSPITVSDYKTLTDVKMENDGCHNVLIGLPIPIMWINEESENKKHEEQEAIHVSNKNESLKFECINEGGIVQGGSDLKPKVEPLDFTSGDDTKEVEPEKLALEKYMIMAELQPKHGGEGHFLVPGCLSDIWSNIEDEGFLLGLYIFGKNLVLVKNFIGSKQMGDILTFYYGRFYRSERYCRWSECRKIKTRKCIYGQRIFTGLRHQELLSRLLPHVSQDCQNTVLESSLPPEIYSSKTYGEGKISLQEYVFTLKASFGLNALVEAVGIGKGKQDLTGIAMETPRSNQVAHVRPEIPIGKACSALTTPEIVNFLTGDFRLSKARSSDLFWEAVWPRLLARGWHSEEPNNHGVVAVSKHSLVFLIPGIKKFSRRKLVKGEHYYDSVSDVLSKVASDPSLLEIESCKINEENVWIDETKSDQEDFSNQERHCYLKPRTPNHTTTDDMKFTVVDTTSLANGKARKVRELRSLPAEIIYTSTSLSDSEKDDEDSFEESLSKSSSADTLCSEKIETNDLTCKTAPFGGKDFDYNTLEQGFSDKGLATMSEKIHKDKEANLLNNRKQLKEAKKSKLIQKIISENENHLAPIVKRRRRLPHIRKEMSDTTINSSSVDSILQQETSSCVDNSYFSENILFRVDQSQETLSSTSSSRGGSPITRAEGIANSNHMDADFPHDKPPTRTLIDLNLPISPDVETDESQMMDTAEGKDHEMDNPHVVKFSECVAISEEQEAKVVGSRRQSTRNRPLTTRVLEAFACGFLDIKQKRKSKDAFLGDNLKLRPPSRRARARVTTTPPESFDSITVDFPMEERGSSIQNTNGDVFNKLDINTETGYKLENGASQFSIS</sequence>